<evidence type="ECO:0000313" key="2">
    <source>
        <dbReference type="Proteomes" id="UP000564806"/>
    </source>
</evidence>
<gene>
    <name evidence="1" type="ORF">HPT30_01820</name>
</gene>
<dbReference type="EMBL" id="JABWCS010000178">
    <property type="protein sequence ID" value="NUU59121.1"/>
    <property type="molecule type" value="Genomic_DNA"/>
</dbReference>
<organism evidence="1 2">
    <name type="scientific">Paenibacillus agri</name>
    <dbReference type="NCBI Taxonomy" id="2744309"/>
    <lineage>
        <taxon>Bacteria</taxon>
        <taxon>Bacillati</taxon>
        <taxon>Bacillota</taxon>
        <taxon>Bacilli</taxon>
        <taxon>Bacillales</taxon>
        <taxon>Paenibacillaceae</taxon>
        <taxon>Paenibacillus</taxon>
    </lineage>
</organism>
<name>A0A850ELW2_9BACL</name>
<dbReference type="Proteomes" id="UP000564806">
    <property type="component" value="Unassembled WGS sequence"/>
</dbReference>
<dbReference type="InterPro" id="IPR000415">
    <property type="entry name" value="Nitroreductase-like"/>
</dbReference>
<proteinExistence type="predicted"/>
<accession>A0A850ELW2</accession>
<evidence type="ECO:0008006" key="3">
    <source>
        <dbReference type="Google" id="ProtNLM"/>
    </source>
</evidence>
<evidence type="ECO:0000313" key="1">
    <source>
        <dbReference type="EMBL" id="NUU59121.1"/>
    </source>
</evidence>
<protein>
    <recommendedName>
        <fullName evidence="3">Nitroreductase domain-containing protein</fullName>
    </recommendedName>
</protein>
<sequence length="242" mass="27672">MNGRYNLQKSRPNLDKEWTALLYHDNSKRQSQVESLIQARMKMLRKLLTQMNVQDTSINCYFRSAAPGLQDRELQKHSYLISLIHSLTELQEQTGSYNGDNSSKTPNDNKLDSLSMFILWRNGRCGYELFYCNPVKLVAQKLKNEDLNIWSELFPSYSLQESATGAVFVTANTSSHLLGERGCRLSLLESGRLTERLSLCMHKLGWTIQLSTTFFDLPVSNLLEIDGQYEEVCSCLIIKEVG</sequence>
<keyword evidence="2" id="KW-1185">Reference proteome</keyword>
<comment type="caution">
    <text evidence="1">The sequence shown here is derived from an EMBL/GenBank/DDBJ whole genome shotgun (WGS) entry which is preliminary data.</text>
</comment>
<dbReference type="Gene3D" id="3.40.109.10">
    <property type="entry name" value="NADH Oxidase"/>
    <property type="match status" value="1"/>
</dbReference>
<dbReference type="RefSeq" id="WP_175369823.1">
    <property type="nucleotide sequence ID" value="NZ_JABWCS010000178.1"/>
</dbReference>
<dbReference type="AlphaFoldDB" id="A0A850ELW2"/>
<dbReference type="GO" id="GO:0016491">
    <property type="term" value="F:oxidoreductase activity"/>
    <property type="evidence" value="ECO:0007669"/>
    <property type="project" value="InterPro"/>
</dbReference>
<reference evidence="1" key="1">
    <citation type="submission" date="2020-06" db="EMBL/GenBank/DDBJ databases">
        <title>Paenibacillus sp. nov., isolated from soil.</title>
        <authorList>
            <person name="Seo Y.L."/>
        </authorList>
    </citation>
    <scope>NUCLEOTIDE SEQUENCE [LARGE SCALE GENOMIC DNA]</scope>
    <source>
        <strain evidence="1">JW14</strain>
    </source>
</reference>